<dbReference type="PANTHER" id="PTHR43133">
    <property type="entry name" value="RNA POLYMERASE ECF-TYPE SIGMA FACTO"/>
    <property type="match status" value="1"/>
</dbReference>
<dbReference type="InterPro" id="IPR014284">
    <property type="entry name" value="RNA_pol_sigma-70_dom"/>
</dbReference>
<name>A0ABW4VUN0_9BACT</name>
<dbReference type="Pfam" id="PF04542">
    <property type="entry name" value="Sigma70_r2"/>
    <property type="match status" value="1"/>
</dbReference>
<dbReference type="SUPFAM" id="SSF88659">
    <property type="entry name" value="Sigma3 and sigma4 domains of RNA polymerase sigma factors"/>
    <property type="match status" value="1"/>
</dbReference>
<evidence type="ECO:0000256" key="1">
    <source>
        <dbReference type="ARBA" id="ARBA00010641"/>
    </source>
</evidence>
<evidence type="ECO:0000259" key="5">
    <source>
        <dbReference type="Pfam" id="PF04542"/>
    </source>
</evidence>
<dbReference type="InterPro" id="IPR007627">
    <property type="entry name" value="RNA_pol_sigma70_r2"/>
</dbReference>
<dbReference type="NCBIfam" id="TIGR02937">
    <property type="entry name" value="sigma70-ECF"/>
    <property type="match status" value="1"/>
</dbReference>
<keyword evidence="2" id="KW-0805">Transcription regulation</keyword>
<dbReference type="EMBL" id="JBHUHR010000046">
    <property type="protein sequence ID" value="MFD2037280.1"/>
    <property type="molecule type" value="Genomic_DNA"/>
</dbReference>
<feature type="domain" description="RNA polymerase sigma-70 region 2" evidence="5">
    <location>
        <begin position="31"/>
        <end position="97"/>
    </location>
</feature>
<evidence type="ECO:0000313" key="7">
    <source>
        <dbReference type="EMBL" id="MFD2037280.1"/>
    </source>
</evidence>
<dbReference type="InterPro" id="IPR013324">
    <property type="entry name" value="RNA_pol_sigma_r3/r4-like"/>
</dbReference>
<comment type="caution">
    <text evidence="7">The sequence shown here is derived from an EMBL/GenBank/DDBJ whole genome shotgun (WGS) entry which is preliminary data.</text>
</comment>
<comment type="similarity">
    <text evidence="1">Belongs to the sigma-70 factor family. ECF subfamily.</text>
</comment>
<dbReference type="InterPro" id="IPR013249">
    <property type="entry name" value="RNA_pol_sigma70_r4_t2"/>
</dbReference>
<organism evidence="7 8">
    <name type="scientific">Belliella marina</name>
    <dbReference type="NCBI Taxonomy" id="1644146"/>
    <lineage>
        <taxon>Bacteria</taxon>
        <taxon>Pseudomonadati</taxon>
        <taxon>Bacteroidota</taxon>
        <taxon>Cytophagia</taxon>
        <taxon>Cytophagales</taxon>
        <taxon>Cyclobacteriaceae</taxon>
        <taxon>Belliella</taxon>
    </lineage>
</organism>
<dbReference type="Pfam" id="PF08281">
    <property type="entry name" value="Sigma70_r4_2"/>
    <property type="match status" value="1"/>
</dbReference>
<evidence type="ECO:0000256" key="2">
    <source>
        <dbReference type="ARBA" id="ARBA00023015"/>
    </source>
</evidence>
<dbReference type="SUPFAM" id="SSF88946">
    <property type="entry name" value="Sigma2 domain of RNA polymerase sigma factors"/>
    <property type="match status" value="1"/>
</dbReference>
<dbReference type="InterPro" id="IPR039425">
    <property type="entry name" value="RNA_pol_sigma-70-like"/>
</dbReference>
<dbReference type="Proteomes" id="UP001597361">
    <property type="component" value="Unassembled WGS sequence"/>
</dbReference>
<keyword evidence="4" id="KW-0804">Transcription</keyword>
<keyword evidence="8" id="KW-1185">Reference proteome</keyword>
<proteinExistence type="inferred from homology"/>
<dbReference type="Gene3D" id="1.10.10.10">
    <property type="entry name" value="Winged helix-like DNA-binding domain superfamily/Winged helix DNA-binding domain"/>
    <property type="match status" value="1"/>
</dbReference>
<feature type="domain" description="RNA polymerase sigma factor 70 region 4 type 2" evidence="6">
    <location>
        <begin position="134"/>
        <end position="181"/>
    </location>
</feature>
<gene>
    <name evidence="7" type="ORF">ACFSKL_20955</name>
</gene>
<dbReference type="PANTHER" id="PTHR43133:SF51">
    <property type="entry name" value="RNA POLYMERASE SIGMA FACTOR"/>
    <property type="match status" value="1"/>
</dbReference>
<evidence type="ECO:0000256" key="4">
    <source>
        <dbReference type="ARBA" id="ARBA00023163"/>
    </source>
</evidence>
<keyword evidence="3" id="KW-0731">Sigma factor</keyword>
<sequence>MKEKVDLLRLTDEELAFGVGVNRDVKFFEEIYNRFSKKVYNKCLSFVKNQEMAEDLTHDVFLQLFVTIRQFKGKSKFSTWLYSLTYNYCVNYLNRDKNAKMLRESVEMHETSEFVEEGNENLLLEMESKLLEIALQKISHEERMILLLKYQDDTSVKELQEVLGIGQSAVKMRLSRAKMNLLKAYKEIKHEQH</sequence>
<evidence type="ECO:0000313" key="8">
    <source>
        <dbReference type="Proteomes" id="UP001597361"/>
    </source>
</evidence>
<evidence type="ECO:0000259" key="6">
    <source>
        <dbReference type="Pfam" id="PF08281"/>
    </source>
</evidence>
<dbReference type="InterPro" id="IPR013325">
    <property type="entry name" value="RNA_pol_sigma_r2"/>
</dbReference>
<dbReference type="Gene3D" id="1.10.1740.10">
    <property type="match status" value="1"/>
</dbReference>
<protein>
    <submittedName>
        <fullName evidence="7">RNA polymerase sigma factor</fullName>
    </submittedName>
</protein>
<accession>A0ABW4VUN0</accession>
<reference evidence="8" key="1">
    <citation type="journal article" date="2019" name="Int. J. Syst. Evol. Microbiol.">
        <title>The Global Catalogue of Microorganisms (GCM) 10K type strain sequencing project: providing services to taxonomists for standard genome sequencing and annotation.</title>
        <authorList>
            <consortium name="The Broad Institute Genomics Platform"/>
            <consortium name="The Broad Institute Genome Sequencing Center for Infectious Disease"/>
            <person name="Wu L."/>
            <person name="Ma J."/>
        </authorList>
    </citation>
    <scope>NUCLEOTIDE SEQUENCE [LARGE SCALE GENOMIC DNA]</scope>
    <source>
        <strain evidence="8">CGMCC 1.15180</strain>
    </source>
</reference>
<evidence type="ECO:0000256" key="3">
    <source>
        <dbReference type="ARBA" id="ARBA00023082"/>
    </source>
</evidence>
<dbReference type="InterPro" id="IPR036388">
    <property type="entry name" value="WH-like_DNA-bd_sf"/>
</dbReference>
<dbReference type="RefSeq" id="WP_376889022.1">
    <property type="nucleotide sequence ID" value="NZ_JBHUHR010000046.1"/>
</dbReference>